<protein>
    <submittedName>
        <fullName evidence="3">Acyltransferase 3</fullName>
    </submittedName>
</protein>
<keyword evidence="1" id="KW-0812">Transmembrane</keyword>
<feature type="transmembrane region" description="Helical" evidence="1">
    <location>
        <begin position="166"/>
        <end position="186"/>
    </location>
</feature>
<dbReference type="Pfam" id="PF01757">
    <property type="entry name" value="Acyl_transf_3"/>
    <property type="match status" value="1"/>
</dbReference>
<evidence type="ECO:0000259" key="2">
    <source>
        <dbReference type="Pfam" id="PF01757"/>
    </source>
</evidence>
<reference evidence="3 4" key="1">
    <citation type="journal article" date="2004" name="Environ. Microbiol.">
        <title>Phylogeny-function analysis of (meta)genomic libraries: screening for expression of ribosomal RNA genes by large-insert library fluorescent in situ hybridization (LIL-FISH).</title>
        <authorList>
            <person name="Leveau J.H."/>
            <person name="Gerards S."/>
            <person name="de Boer W."/>
            <person name="van Veen J.A."/>
        </authorList>
    </citation>
    <scope>NUCLEOTIDE SEQUENCE [LARGE SCALE GENOMIC DNA]</scope>
    <source>
        <strain evidence="3 4">Ter331</strain>
    </source>
</reference>
<feature type="transmembrane region" description="Helical" evidence="1">
    <location>
        <begin position="274"/>
        <end position="292"/>
    </location>
</feature>
<dbReference type="InterPro" id="IPR050879">
    <property type="entry name" value="Acyltransferase_3"/>
</dbReference>
<dbReference type="HOGENOM" id="CLU_717134_0_0_4"/>
<dbReference type="eggNOG" id="COG1835">
    <property type="taxonomic scope" value="Bacteria"/>
</dbReference>
<keyword evidence="1" id="KW-0472">Membrane</keyword>
<keyword evidence="1" id="KW-1133">Transmembrane helix</keyword>
<reference evidence="3 4" key="5">
    <citation type="journal article" date="2011" name="ISME J.">
        <title>Dual transcriptional profiling of a bacterial/fungal confrontation: Collimonas fungivorans versus Aspergillus niger.</title>
        <authorList>
            <person name="Mela F."/>
            <person name="Fritsche K."/>
            <person name="de Boer W."/>
            <person name="van Veen J.A."/>
            <person name="de Graaff L.H."/>
            <person name="van den Berg M."/>
            <person name="Leveau J.H."/>
        </authorList>
    </citation>
    <scope>NUCLEOTIDE SEQUENCE [LARGE SCALE GENOMIC DNA]</scope>
    <source>
        <strain evidence="3 4">Ter331</strain>
    </source>
</reference>
<reference evidence="4" key="6">
    <citation type="submission" date="2011-05" db="EMBL/GenBank/DDBJ databases">
        <title>Complete sequence of Collimonas fungivorans Ter331.</title>
        <authorList>
            <person name="Leveau J.H."/>
        </authorList>
    </citation>
    <scope>NUCLEOTIDE SEQUENCE [LARGE SCALE GENOMIC DNA]</scope>
    <source>
        <strain evidence="4">Ter331</strain>
    </source>
</reference>
<reference evidence="3 4" key="3">
    <citation type="journal article" date="2008" name="FEMS Microbiol. Ecol.">
        <title>Identification and characterization of genes underlying chitinolysis in Collimonas fungivorans Ter331.</title>
        <authorList>
            <person name="Fritsche K."/>
            <person name="de Boer W."/>
            <person name="Gerards S."/>
            <person name="van den Berg M."/>
            <person name="van Veen J.A."/>
            <person name="Leveau J.H."/>
        </authorList>
    </citation>
    <scope>NUCLEOTIDE SEQUENCE [LARGE SCALE GENOMIC DNA]</scope>
    <source>
        <strain evidence="3 4">Ter331</strain>
    </source>
</reference>
<reference evidence="3 4" key="2">
    <citation type="journal article" date="2006" name="J. Microbiol. Methods">
        <title>Genomic flank-sequencing of plasposon insertion sites for rapid identification of functional genes.</title>
        <authorList>
            <person name="Leveau J.H."/>
            <person name="Gerards S."/>
            <person name="Fritsche K."/>
            <person name="Zondag G."/>
            <person name="van Veen J.A."/>
        </authorList>
    </citation>
    <scope>NUCLEOTIDE SEQUENCE [LARGE SCALE GENOMIC DNA]</scope>
    <source>
        <strain evidence="3 4">Ter331</strain>
    </source>
</reference>
<accession>G0AKF0</accession>
<feature type="transmembrane region" description="Helical" evidence="1">
    <location>
        <begin position="312"/>
        <end position="330"/>
    </location>
</feature>
<dbReference type="KEGG" id="cfu:CFU_2250"/>
<feature type="transmembrane region" description="Helical" evidence="1">
    <location>
        <begin position="68"/>
        <end position="90"/>
    </location>
</feature>
<feature type="transmembrane region" description="Helical" evidence="1">
    <location>
        <begin position="248"/>
        <end position="268"/>
    </location>
</feature>
<reference evidence="3 4" key="4">
    <citation type="journal article" date="2010" name="Environ. Microbiol.">
        <title>The bacterial genus Collimonas: mycophagy, weathering and other adaptive solutions to life in oligotrophic soil environments.</title>
        <authorList>
            <person name="Leveau J.H."/>
            <person name="Uroz S."/>
            <person name="de Boer W."/>
        </authorList>
    </citation>
    <scope>NUCLEOTIDE SEQUENCE [LARGE SCALE GENOMIC DNA]</scope>
    <source>
        <strain evidence="3 4">Ter331</strain>
    </source>
</reference>
<organism evidence="3 4">
    <name type="scientific">Collimonas fungivorans (strain Ter331)</name>
    <dbReference type="NCBI Taxonomy" id="1005048"/>
    <lineage>
        <taxon>Bacteria</taxon>
        <taxon>Pseudomonadati</taxon>
        <taxon>Pseudomonadota</taxon>
        <taxon>Betaproteobacteria</taxon>
        <taxon>Burkholderiales</taxon>
        <taxon>Oxalobacteraceae</taxon>
        <taxon>Collimonas</taxon>
    </lineage>
</organism>
<evidence type="ECO:0000313" key="4">
    <source>
        <dbReference type="Proteomes" id="UP000008392"/>
    </source>
</evidence>
<sequence>MDAPMSVSPLPSSSSKASDRGSNFQFGFIDLLKVIAAQLIVLHHLAFYGPMADHVRPVAPVLIDWLDTYARIAVQVFLVVGGFLAAKSLSPQGVSTVSDPLRVLWRRYMKLVPPFLVATLLAIGASAWAALWMTHYSISAMPTGMQLAAHALLLHSILGYESISAGAWYVAIDFQLYALLTMLLWLTGGLARRRAMPWLAPVLVAAGVSVSLLYFNRDAAWDAWAPYFFGSYGLGVIAWWARDLGRRPAVVALLLAAIVLPTLYALAIDFRSRIAVALLVACALVLVSRRGILLSRQRFAWIRSFGRISYSIFLVHFPVCLVVNAAFAKFVPAQPLLQACGMALAWAASLGAGAVFYRWVEIPLSRLSTRAPEHGSPLRVPATA</sequence>
<dbReference type="AlphaFoldDB" id="G0AKF0"/>
<evidence type="ECO:0000313" key="3">
    <source>
        <dbReference type="EMBL" id="AEK62077.1"/>
    </source>
</evidence>
<dbReference type="PANTHER" id="PTHR23028">
    <property type="entry name" value="ACETYLTRANSFERASE"/>
    <property type="match status" value="1"/>
</dbReference>
<feature type="transmembrane region" description="Helical" evidence="1">
    <location>
        <begin position="198"/>
        <end position="217"/>
    </location>
</feature>
<keyword evidence="3" id="KW-0012">Acyltransferase</keyword>
<feature type="transmembrane region" description="Helical" evidence="1">
    <location>
        <begin position="111"/>
        <end position="133"/>
    </location>
</feature>
<feature type="domain" description="Acyltransferase 3" evidence="2">
    <location>
        <begin position="27"/>
        <end position="345"/>
    </location>
</feature>
<dbReference type="Proteomes" id="UP000008392">
    <property type="component" value="Chromosome"/>
</dbReference>
<evidence type="ECO:0000256" key="1">
    <source>
        <dbReference type="SAM" id="Phobius"/>
    </source>
</evidence>
<dbReference type="InterPro" id="IPR002656">
    <property type="entry name" value="Acyl_transf_3_dom"/>
</dbReference>
<proteinExistence type="predicted"/>
<dbReference type="GO" id="GO:0000271">
    <property type="term" value="P:polysaccharide biosynthetic process"/>
    <property type="evidence" value="ECO:0007669"/>
    <property type="project" value="TreeGrafter"/>
</dbReference>
<dbReference type="PANTHER" id="PTHR23028:SF131">
    <property type="entry name" value="BLR2367 PROTEIN"/>
    <property type="match status" value="1"/>
</dbReference>
<feature type="transmembrane region" description="Helical" evidence="1">
    <location>
        <begin position="336"/>
        <end position="360"/>
    </location>
</feature>
<dbReference type="GO" id="GO:0016020">
    <property type="term" value="C:membrane"/>
    <property type="evidence" value="ECO:0007669"/>
    <property type="project" value="TreeGrafter"/>
</dbReference>
<feature type="transmembrane region" description="Helical" evidence="1">
    <location>
        <begin position="26"/>
        <end position="48"/>
    </location>
</feature>
<gene>
    <name evidence="3" type="ordered locus">CFU_2250</name>
</gene>
<name>G0AKF0_COLFT</name>
<dbReference type="EMBL" id="CP002745">
    <property type="protein sequence ID" value="AEK62077.1"/>
    <property type="molecule type" value="Genomic_DNA"/>
</dbReference>
<dbReference type="GO" id="GO:0016747">
    <property type="term" value="F:acyltransferase activity, transferring groups other than amino-acyl groups"/>
    <property type="evidence" value="ECO:0007669"/>
    <property type="project" value="InterPro"/>
</dbReference>
<dbReference type="STRING" id="1005048.CFU_2250"/>
<keyword evidence="4" id="KW-1185">Reference proteome</keyword>
<keyword evidence="3" id="KW-0808">Transferase</keyword>
<feature type="transmembrane region" description="Helical" evidence="1">
    <location>
        <begin position="223"/>
        <end position="241"/>
    </location>
</feature>